<dbReference type="InterPro" id="IPR003960">
    <property type="entry name" value="ATPase_AAA_CS"/>
</dbReference>
<gene>
    <name evidence="8" type="ORF">QVD17_40798</name>
</gene>
<keyword evidence="2" id="KW-0547">Nucleotide-binding</keyword>
<evidence type="ECO:0000256" key="3">
    <source>
        <dbReference type="ARBA" id="ARBA00022787"/>
    </source>
</evidence>
<dbReference type="PANTHER" id="PTHR45644">
    <property type="entry name" value="AAA ATPASE, PUTATIVE (AFU_ORTHOLOGUE AFUA_2G12920)-RELATED-RELATED"/>
    <property type="match status" value="1"/>
</dbReference>
<evidence type="ECO:0000256" key="2">
    <source>
        <dbReference type="ARBA" id="ARBA00022741"/>
    </source>
</evidence>
<dbReference type="InterPro" id="IPR003593">
    <property type="entry name" value="AAA+_ATPase"/>
</dbReference>
<dbReference type="InterPro" id="IPR051701">
    <property type="entry name" value="Mito_OM_Translocase_MSP1"/>
</dbReference>
<protein>
    <recommendedName>
        <fullName evidence="7">AAA+ ATPase domain-containing protein</fullName>
    </recommendedName>
</protein>
<dbReference type="AlphaFoldDB" id="A0AAD8NI03"/>
<organism evidence="8 9">
    <name type="scientific">Tagetes erecta</name>
    <name type="common">African marigold</name>
    <dbReference type="NCBI Taxonomy" id="13708"/>
    <lineage>
        <taxon>Eukaryota</taxon>
        <taxon>Viridiplantae</taxon>
        <taxon>Streptophyta</taxon>
        <taxon>Embryophyta</taxon>
        <taxon>Tracheophyta</taxon>
        <taxon>Spermatophyta</taxon>
        <taxon>Magnoliopsida</taxon>
        <taxon>eudicotyledons</taxon>
        <taxon>Gunneridae</taxon>
        <taxon>Pentapetalae</taxon>
        <taxon>asterids</taxon>
        <taxon>campanulids</taxon>
        <taxon>Asterales</taxon>
        <taxon>Asteraceae</taxon>
        <taxon>Asteroideae</taxon>
        <taxon>Heliantheae alliance</taxon>
        <taxon>Tageteae</taxon>
        <taxon>Tagetes</taxon>
    </lineage>
</organism>
<sequence>MNSVRLKYKKQRWDLMFQPYKYLAGLSATEKFCCRSLNHCTAETNRISGNTVYKRYLSSSTKFSGSSSTRLFVGSYANTNGSFRFYSSEGDGRNTSEDKHVPLKDVSKTDKDIIGNESIKEVVNNHDAHARLGDQDQKDWLRNEKLAMESKRKESPFLTKRQRFKNEFLRRIVPWEKQTVSWDTFPYHVHEHPKNLVVECVASHLKNKKFTTTYGSRLDSSSGRIMLQSVPGTELYRERFVRALARDLQVPLLILDSSVLAPYDFGEDNSENESDDEHVESGEENTSESDIDDDASNEEEWTSNADSRSDDEDVEARAVEALKKLIPGNLEDIAKNIALVGDISSESSKQEDDESFEEANKPLKKGDRVKYIGPSVRVEEDNRIKLGSISTSDGTRNAYTFITRRPIDLGQRGEIFEIDGERAAVILDSVEDKADDAKDNEKLEQSATPSIYWIHIKHVERDFDTEAEDCYIAMEALSEVLRSEQPCIVYFPDSSLWLSRAVSKPNRKDFVNKLQEMFDNVSGPVVLICGQNKVATGSKEKEKSTMILPNLGRVAKLPQSLKRLTEGLKPSRMSEDNDVYKIFTNVMCLHPPKEEDSLKVFNKQIDEDRRIVISRSNITVLCKVFEENELTCVDLLHVNTDGVILTTKKAENVVGWAKNHYLSTCDLPSVQSDRLNLPRESLEVAILRLKEQESISKKPAQNLKNLAKDEYESNFISAVVPPGEIGIKFDDVGALEDVKTMLHELAILPMKRPELFSRGNLLRPCKGILLFGPPGTGKTLLAKALATEAGANFISITGSTLTSKWFGDAEKLTKALFSFASKLAPVIVFVDEVDSLLGARGGGSEHEATRRMRNEFMAAWDGLRSKDSQRILILGATNRPFDLDDAVIRRLPRRIYVDLPDADNRLKILKIFLAKENIEPDFDIRSLANATEGYSGSDLKNLCIAAAYRPVQELLDEEKKGKKHDTAPGLRPLNLDDFIQSKAKVGPSVAYDAASMNELRKWNEQYGEGGNRRKTPFGF</sequence>
<dbReference type="GO" id="GO:0005524">
    <property type="term" value="F:ATP binding"/>
    <property type="evidence" value="ECO:0007669"/>
    <property type="project" value="UniProtKB-KW"/>
</dbReference>
<feature type="compositionally biased region" description="Acidic residues" evidence="6">
    <location>
        <begin position="265"/>
        <end position="301"/>
    </location>
</feature>
<evidence type="ECO:0000256" key="6">
    <source>
        <dbReference type="SAM" id="MobiDB-lite"/>
    </source>
</evidence>
<dbReference type="GO" id="GO:0016887">
    <property type="term" value="F:ATP hydrolysis activity"/>
    <property type="evidence" value="ECO:0007669"/>
    <property type="project" value="InterPro"/>
</dbReference>
<dbReference type="InterPro" id="IPR027417">
    <property type="entry name" value="P-loop_NTPase"/>
</dbReference>
<dbReference type="Gene3D" id="3.40.50.300">
    <property type="entry name" value="P-loop containing nucleotide triphosphate hydrolases"/>
    <property type="match status" value="1"/>
</dbReference>
<evidence type="ECO:0000256" key="4">
    <source>
        <dbReference type="ARBA" id="ARBA00022840"/>
    </source>
</evidence>
<feature type="domain" description="AAA+ ATPase" evidence="7">
    <location>
        <begin position="764"/>
        <end position="901"/>
    </location>
</feature>
<name>A0AAD8NI03_TARER</name>
<evidence type="ECO:0000313" key="9">
    <source>
        <dbReference type="Proteomes" id="UP001229421"/>
    </source>
</evidence>
<dbReference type="EMBL" id="JAUHHV010000011">
    <property type="protein sequence ID" value="KAK1408766.1"/>
    <property type="molecule type" value="Genomic_DNA"/>
</dbReference>
<proteinExistence type="predicted"/>
<comment type="caution">
    <text evidence="8">The sequence shown here is derived from an EMBL/GenBank/DDBJ whole genome shotgun (WGS) entry which is preliminary data.</text>
</comment>
<dbReference type="InterPro" id="IPR041569">
    <property type="entry name" value="AAA_lid_3"/>
</dbReference>
<evidence type="ECO:0000256" key="5">
    <source>
        <dbReference type="ARBA" id="ARBA00023128"/>
    </source>
</evidence>
<evidence type="ECO:0000313" key="8">
    <source>
        <dbReference type="EMBL" id="KAK1408766.1"/>
    </source>
</evidence>
<dbReference type="Gene3D" id="1.10.8.60">
    <property type="match status" value="1"/>
</dbReference>
<evidence type="ECO:0000256" key="1">
    <source>
        <dbReference type="ARBA" id="ARBA00004572"/>
    </source>
</evidence>
<keyword evidence="5" id="KW-0496">Mitochondrion</keyword>
<dbReference type="PROSITE" id="PS00674">
    <property type="entry name" value="AAA"/>
    <property type="match status" value="1"/>
</dbReference>
<comment type="subcellular location">
    <subcellularLocation>
        <location evidence="1">Mitochondrion outer membrane</location>
        <topology evidence="1">Single-pass membrane protein</topology>
    </subcellularLocation>
</comment>
<dbReference type="InterPro" id="IPR003959">
    <property type="entry name" value="ATPase_AAA_core"/>
</dbReference>
<dbReference type="Pfam" id="PF00004">
    <property type="entry name" value="AAA"/>
    <property type="match status" value="1"/>
</dbReference>
<dbReference type="GO" id="GO:0005741">
    <property type="term" value="C:mitochondrial outer membrane"/>
    <property type="evidence" value="ECO:0007669"/>
    <property type="project" value="UniProtKB-SubCell"/>
</dbReference>
<reference evidence="8" key="1">
    <citation type="journal article" date="2023" name="bioRxiv">
        <title>Improved chromosome-level genome assembly for marigold (Tagetes erecta).</title>
        <authorList>
            <person name="Jiang F."/>
            <person name="Yuan L."/>
            <person name="Wang S."/>
            <person name="Wang H."/>
            <person name="Xu D."/>
            <person name="Wang A."/>
            <person name="Fan W."/>
        </authorList>
    </citation>
    <scope>NUCLEOTIDE SEQUENCE</scope>
    <source>
        <strain evidence="8">WSJ</strain>
        <tissue evidence="8">Leaf</tissue>
    </source>
</reference>
<dbReference type="PANTHER" id="PTHR45644:SF56">
    <property type="entry name" value="AAA ATPASE, PUTATIVE (AFU_ORTHOLOGUE AFUA_2G12920)-RELATED"/>
    <property type="match status" value="1"/>
</dbReference>
<keyword evidence="4" id="KW-0067">ATP-binding</keyword>
<dbReference type="SMART" id="SM00382">
    <property type="entry name" value="AAA"/>
    <property type="match status" value="1"/>
</dbReference>
<dbReference type="Proteomes" id="UP001229421">
    <property type="component" value="Unassembled WGS sequence"/>
</dbReference>
<keyword evidence="9" id="KW-1185">Reference proteome</keyword>
<dbReference type="SUPFAM" id="SSF52540">
    <property type="entry name" value="P-loop containing nucleoside triphosphate hydrolases"/>
    <property type="match status" value="1"/>
</dbReference>
<accession>A0AAD8NI03</accession>
<keyword evidence="3" id="KW-1000">Mitochondrion outer membrane</keyword>
<evidence type="ECO:0000259" key="7">
    <source>
        <dbReference type="SMART" id="SM00382"/>
    </source>
</evidence>
<feature type="region of interest" description="Disordered" evidence="6">
    <location>
        <begin position="265"/>
        <end position="314"/>
    </location>
</feature>
<keyword evidence="3" id="KW-0472">Membrane</keyword>
<dbReference type="Pfam" id="PF17862">
    <property type="entry name" value="AAA_lid_3"/>
    <property type="match status" value="1"/>
</dbReference>